<dbReference type="EMBL" id="JACBYR010000001">
    <property type="protein sequence ID" value="NYE84394.1"/>
    <property type="molecule type" value="Genomic_DNA"/>
</dbReference>
<keyword evidence="1" id="KW-0732">Signal</keyword>
<dbReference type="AlphaFoldDB" id="A0A7Y9IY97"/>
<name>A0A7Y9IY97_9BURK</name>
<feature type="chain" id="PRO_5030578540" evidence="1">
    <location>
        <begin position="32"/>
        <end position="396"/>
    </location>
</feature>
<evidence type="ECO:0000256" key="1">
    <source>
        <dbReference type="SAM" id="SignalP"/>
    </source>
</evidence>
<keyword evidence="3" id="KW-1185">Reference proteome</keyword>
<dbReference type="Proteomes" id="UP000542125">
    <property type="component" value="Unassembled WGS sequence"/>
</dbReference>
<dbReference type="RefSeq" id="WP_179588080.1">
    <property type="nucleotide sequence ID" value="NZ_JACBYR010000001.1"/>
</dbReference>
<reference evidence="2 3" key="1">
    <citation type="submission" date="2020-07" db="EMBL/GenBank/DDBJ databases">
        <title>Genomic Encyclopedia of Type Strains, Phase IV (KMG-V): Genome sequencing to study the core and pangenomes of soil and plant-associated prokaryotes.</title>
        <authorList>
            <person name="Whitman W."/>
        </authorList>
    </citation>
    <scope>NUCLEOTIDE SEQUENCE [LARGE SCALE GENOMIC DNA]</scope>
    <source>
        <strain evidence="2 3">SAS40</strain>
    </source>
</reference>
<accession>A0A7Y9IY97</accession>
<organism evidence="2 3">
    <name type="scientific">Pigmentiphaga litoralis</name>
    <dbReference type="NCBI Taxonomy" id="516702"/>
    <lineage>
        <taxon>Bacteria</taxon>
        <taxon>Pseudomonadati</taxon>
        <taxon>Pseudomonadota</taxon>
        <taxon>Betaproteobacteria</taxon>
        <taxon>Burkholderiales</taxon>
        <taxon>Alcaligenaceae</taxon>
        <taxon>Pigmentiphaga</taxon>
    </lineage>
</organism>
<evidence type="ECO:0000313" key="2">
    <source>
        <dbReference type="EMBL" id="NYE84394.1"/>
    </source>
</evidence>
<evidence type="ECO:0000313" key="3">
    <source>
        <dbReference type="Proteomes" id="UP000542125"/>
    </source>
</evidence>
<proteinExistence type="predicted"/>
<protein>
    <submittedName>
        <fullName evidence="2">Type 1 fimbria pilin</fullName>
    </submittedName>
</protein>
<gene>
    <name evidence="2" type="ORF">FHW18_003665</name>
</gene>
<feature type="signal peptide" evidence="1">
    <location>
        <begin position="1"/>
        <end position="31"/>
    </location>
</feature>
<sequence>MVLLRRTGFPWRVWVALALMCLAALLQTARAADCKRAYVVNNKTDTYETHPWDVSPWFEVNEMVRSKVPDPAASQWLTPGTDVIVDYIADRVVCFQTVNKTTPIFLKVVPTQAYLDALKANGLDLRIDSTHASEIMLLRDRVAANVGLLRPMRDFYASQVDRPVDYERPWRPLGAVYEKSVPWVEIFMTFVVTDTVTNRSNAQRALMTPDPTQLSIQILDRDDEAGAMIIQPQPSTAVAFPICAPPIIRIDRSGTDSADIHFGKVPLDALKQESNAVFEESFSIELRHAAHLAECSVGTRQPKMRFIAAGRFLNGRFEGELSNAAYPGNAMVGVELREGAAVVRGANRGETDPATFLVFDGSRSTRTFTARLRHTVWSTDRIGPFLIPVTLDAFYH</sequence>
<comment type="caution">
    <text evidence="2">The sequence shown here is derived from an EMBL/GenBank/DDBJ whole genome shotgun (WGS) entry which is preliminary data.</text>
</comment>